<reference evidence="1" key="2">
    <citation type="journal article" date="2015" name="Data Brief">
        <title>Shoot transcriptome of the giant reed, Arundo donax.</title>
        <authorList>
            <person name="Barrero R.A."/>
            <person name="Guerrero F.D."/>
            <person name="Moolhuijzen P."/>
            <person name="Goolsby J.A."/>
            <person name="Tidwell J."/>
            <person name="Bellgard S.E."/>
            <person name="Bellgard M.I."/>
        </authorList>
    </citation>
    <scope>NUCLEOTIDE SEQUENCE</scope>
    <source>
        <tissue evidence="1">Shoot tissue taken approximately 20 cm above the soil surface</tissue>
    </source>
</reference>
<dbReference type="AlphaFoldDB" id="A0A0A8Z5B5"/>
<organism evidence="1">
    <name type="scientific">Arundo donax</name>
    <name type="common">Giant reed</name>
    <name type="synonym">Donax arundinaceus</name>
    <dbReference type="NCBI Taxonomy" id="35708"/>
    <lineage>
        <taxon>Eukaryota</taxon>
        <taxon>Viridiplantae</taxon>
        <taxon>Streptophyta</taxon>
        <taxon>Embryophyta</taxon>
        <taxon>Tracheophyta</taxon>
        <taxon>Spermatophyta</taxon>
        <taxon>Magnoliopsida</taxon>
        <taxon>Liliopsida</taxon>
        <taxon>Poales</taxon>
        <taxon>Poaceae</taxon>
        <taxon>PACMAD clade</taxon>
        <taxon>Arundinoideae</taxon>
        <taxon>Arundineae</taxon>
        <taxon>Arundo</taxon>
    </lineage>
</organism>
<accession>A0A0A8Z5B5</accession>
<protein>
    <submittedName>
        <fullName evidence="1">Uncharacterized protein</fullName>
    </submittedName>
</protein>
<name>A0A0A8Z5B5_ARUDO</name>
<reference evidence="1" key="1">
    <citation type="submission" date="2014-09" db="EMBL/GenBank/DDBJ databases">
        <authorList>
            <person name="Magalhaes I.L.F."/>
            <person name="Oliveira U."/>
            <person name="Santos F.R."/>
            <person name="Vidigal T.H.D.A."/>
            <person name="Brescovit A.D."/>
            <person name="Santos A.J."/>
        </authorList>
    </citation>
    <scope>NUCLEOTIDE SEQUENCE</scope>
    <source>
        <tissue evidence="1">Shoot tissue taken approximately 20 cm above the soil surface</tissue>
    </source>
</reference>
<evidence type="ECO:0000313" key="1">
    <source>
        <dbReference type="EMBL" id="JAD30032.1"/>
    </source>
</evidence>
<proteinExistence type="predicted"/>
<dbReference type="EMBL" id="GBRH01267863">
    <property type="protein sequence ID" value="JAD30032.1"/>
    <property type="molecule type" value="Transcribed_RNA"/>
</dbReference>
<sequence>MLELIQVIRGTLCFCNVVWTFLMNISKPNSAKSWRIYLAHAYLRFRS</sequence>